<evidence type="ECO:0000256" key="16">
    <source>
        <dbReference type="HAMAP-Rule" id="MF_01690"/>
    </source>
</evidence>
<sequence length="375" mass="41706">MICPITQLAKQLISIPSISPQDLGCQEIIIKRLYSMGFTIKKININDTKNFWAFRGTGKTLTFLGHTDVVPPGKYEDWHTHPFNPIVRDGFLFGRGSSDMKGSLASMIIAVENFIKKFPYYKGRLSFLITSDEESSAINGTTKVVEYLQNQNDTIDYCIVGEPSSIKKVGDVIKHGRRGSITANITIYGTQGHIAYPHLADNPIHKSLPLILKILSIQLDHGNNFFSPSSINVANIHSGEGISNIIPKSLFVQINIRFNPETSATKIQSKIINLLNESKIDFCIKWDISGQPFLTKHGLLIKTVMQSIKYFNKNPPILSTSGGTSDGRFIASMGSEVVELGLTNNTIHKINECVKISDLKILSCIYEDIIKKLFT</sequence>
<evidence type="ECO:0000256" key="1">
    <source>
        <dbReference type="ARBA" id="ARBA00001941"/>
    </source>
</evidence>
<reference evidence="18 19" key="1">
    <citation type="submission" date="2020-01" db="EMBL/GenBank/DDBJ databases">
        <title>Complete genome of Buchnera aphidicola isolated from Chaitophorus populeti.</title>
        <authorList>
            <person name="Park J."/>
            <person name="Xi H."/>
        </authorList>
    </citation>
    <scope>NUCLEOTIDE SEQUENCE [LARGE SCALE GENOMIC DNA]</scope>
    <source>
        <strain evidence="18 19">UsonBac</strain>
    </source>
</reference>
<evidence type="ECO:0000313" key="19">
    <source>
        <dbReference type="Proteomes" id="UP000502958"/>
    </source>
</evidence>
<evidence type="ECO:0000256" key="4">
    <source>
        <dbReference type="ARBA" id="ARBA00011738"/>
    </source>
</evidence>
<dbReference type="Pfam" id="PF07687">
    <property type="entry name" value="M20_dimer"/>
    <property type="match status" value="1"/>
</dbReference>
<dbReference type="PANTHER" id="PTHR43808">
    <property type="entry name" value="ACETYLORNITHINE DEACETYLASE"/>
    <property type="match status" value="1"/>
</dbReference>
<evidence type="ECO:0000259" key="17">
    <source>
        <dbReference type="Pfam" id="PF07687"/>
    </source>
</evidence>
<dbReference type="SUPFAM" id="SSF53187">
    <property type="entry name" value="Zn-dependent exopeptidases"/>
    <property type="match status" value="1"/>
</dbReference>
<evidence type="ECO:0000256" key="5">
    <source>
        <dbReference type="ARBA" id="ARBA00011921"/>
    </source>
</evidence>
<name>A0A6C1FFX1_BUCUN</name>
<keyword evidence="8 16" id="KW-0479">Metal-binding</keyword>
<dbReference type="Gene3D" id="3.40.630.10">
    <property type="entry name" value="Zn peptidases"/>
    <property type="match status" value="2"/>
</dbReference>
<dbReference type="AlphaFoldDB" id="A0A6C1FFX1"/>
<evidence type="ECO:0000256" key="3">
    <source>
        <dbReference type="ARBA" id="ARBA00006746"/>
    </source>
</evidence>
<comment type="cofactor">
    <cofactor evidence="1">
        <name>Co(2+)</name>
        <dbReference type="ChEBI" id="CHEBI:48828"/>
    </cofactor>
</comment>
<feature type="binding site" evidence="16">
    <location>
        <position position="66"/>
    </location>
    <ligand>
        <name>Zn(2+)</name>
        <dbReference type="ChEBI" id="CHEBI:29105"/>
        <label>1</label>
    </ligand>
</feature>
<dbReference type="InterPro" id="IPR050072">
    <property type="entry name" value="Peptidase_M20A"/>
</dbReference>
<dbReference type="Pfam" id="PF01546">
    <property type="entry name" value="Peptidase_M20"/>
    <property type="match status" value="1"/>
</dbReference>
<comment type="cofactor">
    <cofactor evidence="16">
        <name>Zn(2+)</name>
        <dbReference type="ChEBI" id="CHEBI:29105"/>
    </cofactor>
    <cofactor evidence="16">
        <name>Co(2+)</name>
        <dbReference type="ChEBI" id="CHEBI:48828"/>
    </cofactor>
    <text evidence="16">Binds 2 Zn(2+) or Co(2+) ions per subunit.</text>
</comment>
<keyword evidence="13 16" id="KW-0170">Cobalt</keyword>
<proteinExistence type="inferred from homology"/>
<evidence type="ECO:0000256" key="2">
    <source>
        <dbReference type="ARBA" id="ARBA00005130"/>
    </source>
</evidence>
<dbReference type="GO" id="GO:0006526">
    <property type="term" value="P:L-arginine biosynthetic process"/>
    <property type="evidence" value="ECO:0007669"/>
    <property type="project" value="TreeGrafter"/>
</dbReference>
<dbReference type="GO" id="GO:0008777">
    <property type="term" value="F:acetylornithine deacetylase activity"/>
    <property type="evidence" value="ECO:0007669"/>
    <property type="project" value="TreeGrafter"/>
</dbReference>
<dbReference type="NCBIfam" id="TIGR01246">
    <property type="entry name" value="dapE_proteo"/>
    <property type="match status" value="1"/>
</dbReference>
<comment type="pathway">
    <text evidence="2 16">Amino-acid biosynthesis; L-lysine biosynthesis via DAP pathway; LL-2,6-diaminopimelate from (S)-tetrahydrodipicolinate (succinylase route): step 3/3.</text>
</comment>
<keyword evidence="9 16" id="KW-0378">Hydrolase</keyword>
<dbReference type="InterPro" id="IPR001261">
    <property type="entry name" value="ArgE/DapE_CS"/>
</dbReference>
<evidence type="ECO:0000256" key="8">
    <source>
        <dbReference type="ARBA" id="ARBA00022723"/>
    </source>
</evidence>
<organism evidence="18 19">
    <name type="scientific">Buchnera aphidicola subsp. Uroleucon sonchi</name>
    <dbReference type="NCBI Taxonomy" id="118118"/>
    <lineage>
        <taxon>Bacteria</taxon>
        <taxon>Pseudomonadati</taxon>
        <taxon>Pseudomonadota</taxon>
        <taxon>Gammaproteobacteria</taxon>
        <taxon>Enterobacterales</taxon>
        <taxon>Erwiniaceae</taxon>
        <taxon>Buchnera</taxon>
    </lineage>
</organism>
<comment type="function">
    <text evidence="16">Catalyzes the hydrolysis of N-succinyl-L,L-diaminopimelic acid (SDAP), forming succinate and LL-2,6-diaminopimelate (DAP), an intermediate involved in the bacterial biosynthesis of lysine and meso-diaminopimelic acid, an essential component of bacterial cell walls.</text>
</comment>
<dbReference type="RefSeq" id="WP_163118950.1">
    <property type="nucleotide sequence ID" value="NZ_CP047588.1"/>
</dbReference>
<accession>A0A6C1FFX1</accession>
<dbReference type="InterPro" id="IPR005941">
    <property type="entry name" value="DapE_proteobac"/>
</dbReference>
<evidence type="ECO:0000256" key="14">
    <source>
        <dbReference type="ARBA" id="ARBA00031891"/>
    </source>
</evidence>
<feature type="active site" description="Proton acceptor" evidence="16">
    <location>
        <position position="133"/>
    </location>
</feature>
<feature type="domain" description="Peptidase M20 dimerisation" evidence="17">
    <location>
        <begin position="176"/>
        <end position="278"/>
    </location>
</feature>
<dbReference type="FunFam" id="3.40.630.10:FF:000005">
    <property type="entry name" value="Succinyl-diaminopimelate desuccinylase"/>
    <property type="match status" value="1"/>
</dbReference>
<evidence type="ECO:0000256" key="12">
    <source>
        <dbReference type="ARBA" id="ARBA00023154"/>
    </source>
</evidence>
<dbReference type="HAMAP" id="MF_01690">
    <property type="entry name" value="DapE"/>
    <property type="match status" value="1"/>
</dbReference>
<feature type="binding site" evidence="16">
    <location>
        <position position="162"/>
    </location>
    <ligand>
        <name>Zn(2+)</name>
        <dbReference type="ChEBI" id="CHEBI:29105"/>
        <label>1</label>
    </ligand>
</feature>
<feature type="binding site" evidence="16">
    <location>
        <position position="134"/>
    </location>
    <ligand>
        <name>Zn(2+)</name>
        <dbReference type="ChEBI" id="CHEBI:29105"/>
        <label>2</label>
    </ligand>
</feature>
<evidence type="ECO:0000256" key="6">
    <source>
        <dbReference type="ARBA" id="ARBA00022391"/>
    </source>
</evidence>
<evidence type="ECO:0000256" key="15">
    <source>
        <dbReference type="ARBA" id="ARBA00051301"/>
    </source>
</evidence>
<keyword evidence="7 16" id="KW-0028">Amino-acid biosynthesis</keyword>
<dbReference type="InterPro" id="IPR036264">
    <property type="entry name" value="Bact_exopeptidase_dim_dom"/>
</dbReference>
<keyword evidence="10 16" id="KW-0862">Zinc</keyword>
<comment type="similarity">
    <text evidence="3 16">Belongs to the peptidase M20A family. DapE subfamily.</text>
</comment>
<dbReference type="UniPathway" id="UPA00034">
    <property type="reaction ID" value="UER00021"/>
</dbReference>
<evidence type="ECO:0000313" key="18">
    <source>
        <dbReference type="EMBL" id="QIE01849.1"/>
    </source>
</evidence>
<feature type="binding site" evidence="16">
    <location>
        <position position="99"/>
    </location>
    <ligand>
        <name>Zn(2+)</name>
        <dbReference type="ChEBI" id="CHEBI:29105"/>
        <label>1</label>
    </ligand>
</feature>
<evidence type="ECO:0000256" key="13">
    <source>
        <dbReference type="ARBA" id="ARBA00023285"/>
    </source>
</evidence>
<dbReference type="InterPro" id="IPR011650">
    <property type="entry name" value="Peptidase_M20_dimer"/>
</dbReference>
<protein>
    <recommendedName>
        <fullName evidence="6 16">Succinyl-diaminopimelate desuccinylase</fullName>
        <shortName evidence="16">SDAP desuccinylase</shortName>
        <ecNumber evidence="5 16">3.5.1.18</ecNumber>
    </recommendedName>
    <alternativeName>
        <fullName evidence="14 16">N-succinyl-LL-2,6-diaminoheptanedioate amidohydrolase</fullName>
    </alternativeName>
</protein>
<dbReference type="PROSITE" id="PS00759">
    <property type="entry name" value="ARGE_DAPE_CPG2_2"/>
    <property type="match status" value="1"/>
</dbReference>
<dbReference type="GO" id="GO:0019877">
    <property type="term" value="P:diaminopimelate biosynthetic process"/>
    <property type="evidence" value="ECO:0007669"/>
    <property type="project" value="UniProtKB-UniRule"/>
</dbReference>
<dbReference type="GO" id="GO:0009014">
    <property type="term" value="F:succinyl-diaminopimelate desuccinylase activity"/>
    <property type="evidence" value="ECO:0007669"/>
    <property type="project" value="UniProtKB-UniRule"/>
</dbReference>
<evidence type="ECO:0000256" key="10">
    <source>
        <dbReference type="ARBA" id="ARBA00022833"/>
    </source>
</evidence>
<keyword evidence="12 16" id="KW-0457">Lysine biosynthesis</keyword>
<dbReference type="SUPFAM" id="SSF55031">
    <property type="entry name" value="Bacterial exopeptidase dimerisation domain"/>
    <property type="match status" value="1"/>
</dbReference>
<dbReference type="GO" id="GO:0009089">
    <property type="term" value="P:lysine biosynthetic process via diaminopimelate"/>
    <property type="evidence" value="ECO:0007669"/>
    <property type="project" value="UniProtKB-UniRule"/>
</dbReference>
<dbReference type="InterPro" id="IPR002933">
    <property type="entry name" value="Peptidase_M20"/>
</dbReference>
<dbReference type="GO" id="GO:0050897">
    <property type="term" value="F:cobalt ion binding"/>
    <property type="evidence" value="ECO:0007669"/>
    <property type="project" value="UniProtKB-UniRule"/>
</dbReference>
<dbReference type="GO" id="GO:0008270">
    <property type="term" value="F:zinc ion binding"/>
    <property type="evidence" value="ECO:0007669"/>
    <property type="project" value="UniProtKB-UniRule"/>
</dbReference>
<dbReference type="Proteomes" id="UP000502958">
    <property type="component" value="Chromosome"/>
</dbReference>
<comment type="subunit">
    <text evidence="4 16">Homodimer.</text>
</comment>
<evidence type="ECO:0000256" key="9">
    <source>
        <dbReference type="ARBA" id="ARBA00022801"/>
    </source>
</evidence>
<keyword evidence="11 16" id="KW-0220">Diaminopimelate biosynthesis</keyword>
<evidence type="ECO:0000256" key="7">
    <source>
        <dbReference type="ARBA" id="ARBA00022605"/>
    </source>
</evidence>
<evidence type="ECO:0000256" key="11">
    <source>
        <dbReference type="ARBA" id="ARBA00022915"/>
    </source>
</evidence>
<comment type="catalytic activity">
    <reaction evidence="15 16">
        <text>N-succinyl-(2S,6S)-2,6-diaminopimelate + H2O = (2S,6S)-2,6-diaminopimelate + succinate</text>
        <dbReference type="Rhea" id="RHEA:22608"/>
        <dbReference type="ChEBI" id="CHEBI:15377"/>
        <dbReference type="ChEBI" id="CHEBI:30031"/>
        <dbReference type="ChEBI" id="CHEBI:57609"/>
        <dbReference type="ChEBI" id="CHEBI:58087"/>
        <dbReference type="EC" id="3.5.1.18"/>
    </reaction>
</comment>
<gene>
    <name evidence="16 18" type="primary">dapE</name>
    <name evidence="18" type="ORF">GUU85_00450</name>
</gene>
<dbReference type="CDD" id="cd03891">
    <property type="entry name" value="M20_DapE_proteobac"/>
    <property type="match status" value="1"/>
</dbReference>
<feature type="binding site" evidence="16">
    <location>
        <position position="99"/>
    </location>
    <ligand>
        <name>Zn(2+)</name>
        <dbReference type="ChEBI" id="CHEBI:29105"/>
        <label>2</label>
    </ligand>
</feature>
<dbReference type="PANTHER" id="PTHR43808:SF31">
    <property type="entry name" value="N-ACETYL-L-CITRULLINE DEACETYLASE"/>
    <property type="match status" value="1"/>
</dbReference>
<dbReference type="NCBIfam" id="NF009557">
    <property type="entry name" value="PRK13009.1"/>
    <property type="match status" value="1"/>
</dbReference>
<feature type="active site" evidence="16">
    <location>
        <position position="68"/>
    </location>
</feature>
<dbReference type="EC" id="3.5.1.18" evidence="5 16"/>
<feature type="binding site" evidence="16">
    <location>
        <position position="348"/>
    </location>
    <ligand>
        <name>Zn(2+)</name>
        <dbReference type="ChEBI" id="CHEBI:29105"/>
        <label>2</label>
    </ligand>
</feature>
<dbReference type="EMBL" id="CP047588">
    <property type="protein sequence ID" value="QIE01849.1"/>
    <property type="molecule type" value="Genomic_DNA"/>
</dbReference>